<evidence type="ECO:0008006" key="2">
    <source>
        <dbReference type="Google" id="ProtNLM"/>
    </source>
</evidence>
<sequence>SLESDHLGVFRSLDGIHFDVPNINVPKPRKHLSEEKKRLKESPNIVIPEMVGGLGNPFLDPNGPPAERWKYFTDYHRRGIYLYTSPDGYYWERAKVATLPFRSGTQSCTFYDDQRQVYVSYHRSGILHTPAGDTQRSSVVTEHKDLREPLDFRPLSQREYLKLAETNRLRSPLPWYLDNGPLTPGGFGMEFPHAFGPLPEEPPGTDIYITKAQKYPWASDTYVAFPIVYFHYLPDGPLTRNVLGMSHRKRGSGPLETQISV</sequence>
<proteinExistence type="predicted"/>
<dbReference type="Gene3D" id="2.115.10.20">
    <property type="entry name" value="Glycosyl hydrolase domain, family 43"/>
    <property type="match status" value="1"/>
</dbReference>
<feature type="non-terminal residue" evidence="1">
    <location>
        <position position="261"/>
    </location>
</feature>
<protein>
    <recommendedName>
        <fullName evidence="2">Glycosyl hydrolase family 32 N-terminal domain-containing protein</fullName>
    </recommendedName>
</protein>
<organism evidence="1">
    <name type="scientific">marine sediment metagenome</name>
    <dbReference type="NCBI Taxonomy" id="412755"/>
    <lineage>
        <taxon>unclassified sequences</taxon>
        <taxon>metagenomes</taxon>
        <taxon>ecological metagenomes</taxon>
    </lineage>
</organism>
<name>X0VR29_9ZZZZ</name>
<dbReference type="AlphaFoldDB" id="X0VR29"/>
<reference evidence="1" key="1">
    <citation type="journal article" date="2014" name="Front. Microbiol.">
        <title>High frequency of phylogenetically diverse reductive dehalogenase-homologous genes in deep subseafloor sedimentary metagenomes.</title>
        <authorList>
            <person name="Kawai M."/>
            <person name="Futagami T."/>
            <person name="Toyoda A."/>
            <person name="Takaki Y."/>
            <person name="Nishi S."/>
            <person name="Hori S."/>
            <person name="Arai W."/>
            <person name="Tsubouchi T."/>
            <person name="Morono Y."/>
            <person name="Uchiyama I."/>
            <person name="Ito T."/>
            <person name="Fujiyama A."/>
            <person name="Inagaki F."/>
            <person name="Takami H."/>
        </authorList>
    </citation>
    <scope>NUCLEOTIDE SEQUENCE</scope>
    <source>
        <strain evidence="1">Expedition CK06-06</strain>
    </source>
</reference>
<dbReference type="EMBL" id="BARS01031679">
    <property type="protein sequence ID" value="GAG20869.1"/>
    <property type="molecule type" value="Genomic_DNA"/>
</dbReference>
<gene>
    <name evidence="1" type="ORF">S01H1_49267</name>
</gene>
<accession>X0VR29</accession>
<evidence type="ECO:0000313" key="1">
    <source>
        <dbReference type="EMBL" id="GAG20869.1"/>
    </source>
</evidence>
<comment type="caution">
    <text evidence="1">The sequence shown here is derived from an EMBL/GenBank/DDBJ whole genome shotgun (WGS) entry which is preliminary data.</text>
</comment>
<feature type="non-terminal residue" evidence="1">
    <location>
        <position position="1"/>
    </location>
</feature>
<dbReference type="InterPro" id="IPR023296">
    <property type="entry name" value="Glyco_hydro_beta-prop_sf"/>
</dbReference>